<dbReference type="Gene3D" id="3.10.180.10">
    <property type="entry name" value="2,3-Dihydroxybiphenyl 1,2-Dioxygenase, domain 1"/>
    <property type="match status" value="1"/>
</dbReference>
<dbReference type="PANTHER" id="PTHR40265">
    <property type="entry name" value="BLL2707 PROTEIN"/>
    <property type="match status" value="1"/>
</dbReference>
<evidence type="ECO:0000259" key="1">
    <source>
        <dbReference type="Pfam" id="PF13468"/>
    </source>
</evidence>
<name>A0A7U2RAB3_FLAPS</name>
<organism evidence="2 3">
    <name type="scientific">Flavobacterium psychrophilum</name>
    <dbReference type="NCBI Taxonomy" id="96345"/>
    <lineage>
        <taxon>Bacteria</taxon>
        <taxon>Pseudomonadati</taxon>
        <taxon>Bacteroidota</taxon>
        <taxon>Flavobacteriia</taxon>
        <taxon>Flavobacteriales</taxon>
        <taxon>Flavobacteriaceae</taxon>
        <taxon>Flavobacterium</taxon>
    </lineage>
</organism>
<accession>A0A7U2RAB3</accession>
<protein>
    <submittedName>
        <fullName evidence="2">VOC family protein</fullName>
    </submittedName>
</protein>
<dbReference type="InterPro" id="IPR029068">
    <property type="entry name" value="Glyas_Bleomycin-R_OHBP_Dase"/>
</dbReference>
<sequence>MTIKFDHILMRVDNLKETVNDFQKMGFNVYYGNSKKKCHHAMVYFENGSFIEFIDQNAFPSILKFFAKSKILNLFGPFFKRVEIYTLSRNRFLDYSLYCSTIKLLYEQTKAKTQVSKLMSLKRTTHLKEKIQWQLFSFDDMELPFIMSDYYPRKYPDSNSFNHQNGVIGITEIQIKSKSADDLILKFGALFDLKKSIDRTIELENTRLEISQGDKFEIISITLKTGDSQVNKIEYSTLSKYSIKILGK</sequence>
<evidence type="ECO:0000313" key="2">
    <source>
        <dbReference type="EMBL" id="QRE04833.1"/>
    </source>
</evidence>
<feature type="domain" description="Glyoxalase-like" evidence="1">
    <location>
        <begin position="5"/>
        <end position="183"/>
    </location>
</feature>
<dbReference type="Pfam" id="PF13468">
    <property type="entry name" value="Glyoxalase_3"/>
    <property type="match status" value="1"/>
</dbReference>
<dbReference type="Proteomes" id="UP000596329">
    <property type="component" value="Chromosome"/>
</dbReference>
<evidence type="ECO:0000313" key="3">
    <source>
        <dbReference type="Proteomes" id="UP000596329"/>
    </source>
</evidence>
<dbReference type="RefSeq" id="WP_063742874.1">
    <property type="nucleotide sequence ID" value="NZ_CP059075.1"/>
</dbReference>
<gene>
    <name evidence="2" type="ORF">H0H26_04385</name>
</gene>
<dbReference type="PANTHER" id="PTHR40265:SF1">
    <property type="entry name" value="GLYOXALASE-LIKE DOMAIN-CONTAINING PROTEIN"/>
    <property type="match status" value="1"/>
</dbReference>
<dbReference type="AlphaFoldDB" id="A0A7U2RAB3"/>
<proteinExistence type="predicted"/>
<dbReference type="InterPro" id="IPR025870">
    <property type="entry name" value="Glyoxalase-like_dom"/>
</dbReference>
<dbReference type="SUPFAM" id="SSF54593">
    <property type="entry name" value="Glyoxalase/Bleomycin resistance protein/Dihydroxybiphenyl dioxygenase"/>
    <property type="match status" value="1"/>
</dbReference>
<dbReference type="EMBL" id="CP059075">
    <property type="protein sequence ID" value="QRE04833.1"/>
    <property type="molecule type" value="Genomic_DNA"/>
</dbReference>
<reference evidence="2 3" key="1">
    <citation type="submission" date="2020-07" db="EMBL/GenBank/DDBJ databases">
        <title>Genomic characterization of Flavobacterium psychrophilum strains.</title>
        <authorList>
            <person name="Castillo D."/>
            <person name="Jorgensen J."/>
            <person name="Middelboe M."/>
        </authorList>
    </citation>
    <scope>NUCLEOTIDE SEQUENCE [LARGE SCALE GENOMIC DNA]</scope>
    <source>
        <strain evidence="2 3">FPS-R7</strain>
    </source>
</reference>